<feature type="transmembrane region" description="Helical" evidence="1">
    <location>
        <begin position="36"/>
        <end position="57"/>
    </location>
</feature>
<evidence type="ECO:0000313" key="2">
    <source>
        <dbReference type="EMBL" id="MBB3192872.1"/>
    </source>
</evidence>
<reference evidence="2 3" key="1">
    <citation type="submission" date="2020-08" db="EMBL/GenBank/DDBJ databases">
        <title>Genomic Encyclopedia of Type Strains, Phase III (KMG-III): the genomes of soil and plant-associated and newly described type strains.</title>
        <authorList>
            <person name="Whitman W."/>
        </authorList>
    </citation>
    <scope>NUCLEOTIDE SEQUENCE [LARGE SCALE GENOMIC DNA]</scope>
    <source>
        <strain evidence="2 3">CECT 7247</strain>
    </source>
</reference>
<keyword evidence="1" id="KW-1133">Transmembrane helix</keyword>
<dbReference type="EMBL" id="JACHXO010000001">
    <property type="protein sequence ID" value="MBB3192872.1"/>
    <property type="molecule type" value="Genomic_DNA"/>
</dbReference>
<sequence>MDHKRAKAFALMGGVGLSIVLALHLLMYLLGVLQLGAAWTGFYAPWLVFLIIGLIGLKQRRGDSA</sequence>
<dbReference type="Proteomes" id="UP000574369">
    <property type="component" value="Unassembled WGS sequence"/>
</dbReference>
<organism evidence="2 3">
    <name type="scientific">Roseateles terrae</name>
    <dbReference type="NCBI Taxonomy" id="431060"/>
    <lineage>
        <taxon>Bacteria</taxon>
        <taxon>Pseudomonadati</taxon>
        <taxon>Pseudomonadota</taxon>
        <taxon>Betaproteobacteria</taxon>
        <taxon>Burkholderiales</taxon>
        <taxon>Sphaerotilaceae</taxon>
        <taxon>Roseateles</taxon>
    </lineage>
</organism>
<feature type="transmembrane region" description="Helical" evidence="1">
    <location>
        <begin position="9"/>
        <end position="30"/>
    </location>
</feature>
<comment type="caution">
    <text evidence="2">The sequence shown here is derived from an EMBL/GenBank/DDBJ whole genome shotgun (WGS) entry which is preliminary data.</text>
</comment>
<protein>
    <submittedName>
        <fullName evidence="2">Lipopolysaccharide export LptBFGC system permease protein LptF</fullName>
    </submittedName>
</protein>
<keyword evidence="1" id="KW-0472">Membrane</keyword>
<evidence type="ECO:0000256" key="1">
    <source>
        <dbReference type="SAM" id="Phobius"/>
    </source>
</evidence>
<evidence type="ECO:0000313" key="3">
    <source>
        <dbReference type="Proteomes" id="UP000574369"/>
    </source>
</evidence>
<dbReference type="RefSeq" id="WP_088449462.1">
    <property type="nucleotide sequence ID" value="NZ_JACHXO010000001.1"/>
</dbReference>
<keyword evidence="1" id="KW-0812">Transmembrane</keyword>
<gene>
    <name evidence="2" type="ORF">FHS28_000237</name>
</gene>
<proteinExistence type="predicted"/>
<keyword evidence="3" id="KW-1185">Reference proteome</keyword>
<name>A0ABR6GL91_9BURK</name>
<accession>A0ABR6GL91</accession>